<proteinExistence type="predicted"/>
<protein>
    <submittedName>
        <fullName evidence="1">Uncharacterized protein</fullName>
    </submittedName>
</protein>
<evidence type="ECO:0000313" key="2">
    <source>
        <dbReference type="Proteomes" id="UP000198640"/>
    </source>
</evidence>
<sequence>MHLCGLPIVSLTLRGKTPIGIRHNHVTMPAYYKDKGQFAWKNGEQKYLTRTINHTFIVDRTE</sequence>
<reference evidence="1 2" key="1">
    <citation type="submission" date="2016-10" db="EMBL/GenBank/DDBJ databases">
        <authorList>
            <person name="de Groot N.N."/>
        </authorList>
    </citation>
    <scope>NUCLEOTIDE SEQUENCE [LARGE SCALE GENOMIC DNA]</scope>
    <source>
        <strain evidence="1 2">Nm1</strain>
    </source>
</reference>
<dbReference type="AlphaFoldDB" id="A0A1H3IZC7"/>
<dbReference type="EMBL" id="FNOY01000029">
    <property type="protein sequence ID" value="SDY33066.1"/>
    <property type="molecule type" value="Genomic_DNA"/>
</dbReference>
<accession>A0A1H3IZC7</accession>
<gene>
    <name evidence="1" type="ORF">SAMN05421881_102927</name>
</gene>
<dbReference type="Proteomes" id="UP000198640">
    <property type="component" value="Unassembled WGS sequence"/>
</dbReference>
<name>A0A1H3IZC7_9PROT</name>
<keyword evidence="2" id="KW-1185">Reference proteome</keyword>
<dbReference type="STRING" id="44576.SAMN05421881_102927"/>
<organism evidence="1 2">
    <name type="scientific">Nitrosomonas halophila</name>
    <dbReference type="NCBI Taxonomy" id="44576"/>
    <lineage>
        <taxon>Bacteria</taxon>
        <taxon>Pseudomonadati</taxon>
        <taxon>Pseudomonadota</taxon>
        <taxon>Betaproteobacteria</taxon>
        <taxon>Nitrosomonadales</taxon>
        <taxon>Nitrosomonadaceae</taxon>
        <taxon>Nitrosomonas</taxon>
    </lineage>
</organism>
<evidence type="ECO:0000313" key="1">
    <source>
        <dbReference type="EMBL" id="SDY33066.1"/>
    </source>
</evidence>